<evidence type="ECO:0000256" key="8">
    <source>
        <dbReference type="ARBA" id="ARBA00023136"/>
    </source>
</evidence>
<dbReference type="AlphaFoldDB" id="A0A182USW2"/>
<comment type="similarity">
    <text evidence="2">Belongs to the glutamate-gated ion channel (TC 1.A.10.1) family.</text>
</comment>
<name>A0A182USW2_ANOME</name>
<keyword evidence="12" id="KW-0407">Ion channel</keyword>
<evidence type="ECO:0000256" key="7">
    <source>
        <dbReference type="ARBA" id="ARBA00023065"/>
    </source>
</evidence>
<feature type="disulfide bond" evidence="15">
    <location>
        <begin position="781"/>
        <end position="839"/>
    </location>
</feature>
<dbReference type="STRING" id="30066.A0A182USW2"/>
<feature type="binding site" evidence="13">
    <location>
        <position position="769"/>
    </location>
    <ligand>
        <name>L-glutamate</name>
        <dbReference type="ChEBI" id="CHEBI:29985"/>
    </ligand>
</feature>
<dbReference type="VEuPathDB" id="VectorBase:AMEM003051"/>
<dbReference type="SUPFAM" id="SSF53850">
    <property type="entry name" value="Periplasmic binding protein-like II"/>
    <property type="match status" value="1"/>
</dbReference>
<dbReference type="SMART" id="SM00079">
    <property type="entry name" value="PBPe"/>
    <property type="match status" value="1"/>
</dbReference>
<evidence type="ECO:0000256" key="5">
    <source>
        <dbReference type="ARBA" id="ARBA00022692"/>
    </source>
</evidence>
<evidence type="ECO:0000256" key="10">
    <source>
        <dbReference type="ARBA" id="ARBA00023180"/>
    </source>
</evidence>
<keyword evidence="9" id="KW-0675">Receptor</keyword>
<evidence type="ECO:0000256" key="12">
    <source>
        <dbReference type="ARBA" id="ARBA00023303"/>
    </source>
</evidence>
<keyword evidence="11" id="KW-1071">Ligand-gated ion channel</keyword>
<dbReference type="GeneID" id="121601704"/>
<protein>
    <recommendedName>
        <fullName evidence="21">Ionotropic glutamate receptor C-terminal domain-containing protein</fullName>
    </recommendedName>
</protein>
<proteinExistence type="inferred from homology"/>
<keyword evidence="10" id="KW-0325">Glycoprotein</keyword>
<dbReference type="GO" id="GO:0015276">
    <property type="term" value="F:ligand-gated monoatomic ion channel activity"/>
    <property type="evidence" value="ECO:0007669"/>
    <property type="project" value="InterPro"/>
</dbReference>
<feature type="transmembrane region" description="Helical" evidence="16">
    <location>
        <begin position="854"/>
        <end position="878"/>
    </location>
</feature>
<dbReference type="FunFam" id="3.40.50.2300:FF:000649">
    <property type="entry name" value="AGAP010272-PA-like protein"/>
    <property type="match status" value="1"/>
</dbReference>
<feature type="binding site" evidence="13">
    <location>
        <position position="515"/>
    </location>
    <ligand>
        <name>L-glutamate</name>
        <dbReference type="ChEBI" id="CHEBI:29985"/>
    </ligand>
</feature>
<keyword evidence="6 16" id="KW-1133">Transmembrane helix</keyword>
<dbReference type="PANTHER" id="PTHR18966">
    <property type="entry name" value="IONOTROPIC GLUTAMATE RECEPTOR"/>
    <property type="match status" value="1"/>
</dbReference>
<dbReference type="Gene3D" id="3.40.190.10">
    <property type="entry name" value="Periplasmic binding protein-like II"/>
    <property type="match status" value="3"/>
</dbReference>
<keyword evidence="7" id="KW-0406">Ion transport</keyword>
<dbReference type="CDD" id="cd13717">
    <property type="entry name" value="PBP2_iGluR_putative"/>
    <property type="match status" value="1"/>
</dbReference>
<dbReference type="SUPFAM" id="SSF53822">
    <property type="entry name" value="Periplasmic binding protein-like I"/>
    <property type="match status" value="1"/>
</dbReference>
<dbReference type="VEuPathDB" id="VectorBase:AMEM21_012726"/>
<dbReference type="SMART" id="SM00918">
    <property type="entry name" value="Lig_chan-Glu_bd"/>
    <property type="match status" value="1"/>
</dbReference>
<dbReference type="Gene3D" id="1.10.287.70">
    <property type="match status" value="1"/>
</dbReference>
<accession>A0A182USW2</accession>
<evidence type="ECO:0000313" key="19">
    <source>
        <dbReference type="EnsemblMetazoa" id="AMEM003051-PA"/>
    </source>
</evidence>
<evidence type="ECO:0000256" key="1">
    <source>
        <dbReference type="ARBA" id="ARBA00004651"/>
    </source>
</evidence>
<keyword evidence="15" id="KW-1015">Disulfide bond</keyword>
<comment type="subcellular location">
    <subcellularLocation>
        <location evidence="1">Cell membrane</location>
        <topology evidence="1">Multi-pass membrane protein</topology>
    </subcellularLocation>
</comment>
<evidence type="ECO:0000256" key="14">
    <source>
        <dbReference type="PIRSR" id="PIRSR601508-2"/>
    </source>
</evidence>
<evidence type="ECO:0000256" key="6">
    <source>
        <dbReference type="ARBA" id="ARBA00022989"/>
    </source>
</evidence>
<feature type="transmembrane region" description="Helical" evidence="16">
    <location>
        <begin position="9"/>
        <end position="27"/>
    </location>
</feature>
<sequence>MDLRNGRRWLILIPIQLASYAIIAIMGQTTQNINILFVNEVDNNLANVAVEVALNYVKKNPQLGLSVDMMYVEGNRTDSKDLLQALCSKYGQSLSENRPPHLLLDTTLTGVSSETVKSFSLALGIPTVSASFGQEGDLRQWRDLTPTKRGYLLQVMPPADMIPQVIRSIIIYMNITNAAILYDNTFVMDHKYKALLQNIPTRHVITTIADDRDRASQIEKLRNLDINNFFILGSLASIKQVLESAKNEYFERNFAWHVITQEQKDLTCNVENATIMFLRPMSDSSSKDRLGSIRTTYNLKQEPQITGFFYFDLTLRALIAIKNILQSGSWPSNMKYITCEDYDGTNTPNHTIDLKSAFIEVTEPTTFGPFEIPKGGKMQFNGNTYMKFDMDINAVSIRSGASVNTRSLGTWEASLNAPINVANEAEIKNLTADVVYRVYTVVQAPFIMRDPTAPKGFKGYCIDLLNKIAEIVEFDYEIREVEDGKFGNMNENGEWNGIVRKLIDKQADIGLGSMSVMAERETVIDFTVPYYDLVGISIMMQLPSTPSSLFKFLTVLETNVWLCILAAYFFTSFLMWIFDRYSPYSYQNNREKYKNDDEKREFNIKECLWFCMTSLTPQGGGEAPKNLSGRLVAATWWLFGFIIIASYTANLAAFLTVSRLDTPVESLDDLSKQYKILYAPLNGSSAMTYFQRMADIEAKFYEIWKEMSLNDSLTAVERSKLAVWDYPVSDKYTKMWQAMLEAGLPNSLEEAVQRIRNSTSASGFAFLGDATDIRYQVLTNCDLQMVGEEFSRKPYAIAVQQGSPLKDQFNNAILMLLNRRELEKLKEQWWKNDDVQNKCEKPDDQSDGISIQNIGGVFIVIFVGIGMACITLLFEFWYYKYRNNSKVIDVAESTDQQHGGTIVKNVRPAGKLMKQDSLKDSTKGHNYQNLRTRTLMPNLSKFQPRF</sequence>
<dbReference type="GO" id="GO:0038023">
    <property type="term" value="F:signaling receptor activity"/>
    <property type="evidence" value="ECO:0007669"/>
    <property type="project" value="InterPro"/>
</dbReference>
<evidence type="ECO:0000256" key="2">
    <source>
        <dbReference type="ARBA" id="ARBA00008685"/>
    </source>
</evidence>
<reference evidence="19" key="1">
    <citation type="submission" date="2020-05" db="UniProtKB">
        <authorList>
            <consortium name="EnsemblMetazoa"/>
        </authorList>
    </citation>
    <scope>IDENTIFICATION</scope>
    <source>
        <strain evidence="19">MAF</strain>
    </source>
</reference>
<evidence type="ECO:0000259" key="18">
    <source>
        <dbReference type="SMART" id="SM00918"/>
    </source>
</evidence>
<evidence type="ECO:0000256" key="11">
    <source>
        <dbReference type="ARBA" id="ARBA00023286"/>
    </source>
</evidence>
<keyword evidence="20" id="KW-1185">Reference proteome</keyword>
<dbReference type="FunFam" id="3.40.190.10:FF:000153">
    <property type="entry name" value="Ionotropic receptor 25a"/>
    <property type="match status" value="1"/>
</dbReference>
<dbReference type="Proteomes" id="UP000075903">
    <property type="component" value="Unassembled WGS sequence"/>
</dbReference>
<keyword evidence="4" id="KW-1003">Cell membrane</keyword>
<evidence type="ECO:0000256" key="9">
    <source>
        <dbReference type="ARBA" id="ARBA00023170"/>
    </source>
</evidence>
<evidence type="ECO:0008006" key="21">
    <source>
        <dbReference type="Google" id="ProtNLM"/>
    </source>
</evidence>
<keyword evidence="5 16" id="KW-0812">Transmembrane</keyword>
<evidence type="ECO:0000256" key="13">
    <source>
        <dbReference type="PIRSR" id="PIRSR601508-1"/>
    </source>
</evidence>
<feature type="domain" description="Ionotropic glutamate receptor C-terminal" evidence="17">
    <location>
        <begin position="435"/>
        <end position="832"/>
    </location>
</feature>
<dbReference type="InterPro" id="IPR015683">
    <property type="entry name" value="Ionotropic_Glu_rcpt"/>
</dbReference>
<dbReference type="InterPro" id="IPR019594">
    <property type="entry name" value="Glu/Gly-bd"/>
</dbReference>
<feature type="site" description="Crucial to convey clamshell closure to channel opening" evidence="14">
    <location>
        <position position="664"/>
    </location>
</feature>
<dbReference type="RefSeq" id="XP_041786440.1">
    <property type="nucleotide sequence ID" value="XM_041930506.1"/>
</dbReference>
<dbReference type="KEGG" id="amer:121601704"/>
<keyword evidence="8 16" id="KW-0472">Membrane</keyword>
<dbReference type="Pfam" id="PF10613">
    <property type="entry name" value="Lig_chan-Glu_bd"/>
    <property type="match status" value="1"/>
</dbReference>
<dbReference type="EnsemblMetazoa" id="AMEM003051-RA">
    <property type="protein sequence ID" value="AMEM003051-PA"/>
    <property type="gene ID" value="AMEM003051"/>
</dbReference>
<feature type="binding site" evidence="13">
    <location>
        <position position="685"/>
    </location>
    <ligand>
        <name>L-glutamate</name>
        <dbReference type="ChEBI" id="CHEBI:29985"/>
    </ligand>
</feature>
<dbReference type="GO" id="GO:0005886">
    <property type="term" value="C:plasma membrane"/>
    <property type="evidence" value="ECO:0007669"/>
    <property type="project" value="UniProtKB-SubCell"/>
</dbReference>
<evidence type="ECO:0000256" key="15">
    <source>
        <dbReference type="PIRSR" id="PIRSR601508-3"/>
    </source>
</evidence>
<dbReference type="InterPro" id="IPR028082">
    <property type="entry name" value="Peripla_BP_I"/>
</dbReference>
<dbReference type="InterPro" id="IPR001508">
    <property type="entry name" value="Iono_Glu_rcpt_met"/>
</dbReference>
<evidence type="ECO:0000256" key="3">
    <source>
        <dbReference type="ARBA" id="ARBA00022448"/>
    </source>
</evidence>
<dbReference type="SUPFAM" id="SSF81324">
    <property type="entry name" value="Voltage-gated potassium channels"/>
    <property type="match status" value="1"/>
</dbReference>
<feature type="binding site" evidence="13">
    <location>
        <position position="520"/>
    </location>
    <ligand>
        <name>L-glutamate</name>
        <dbReference type="ChEBI" id="CHEBI:29985"/>
    </ligand>
</feature>
<organism evidence="19 20">
    <name type="scientific">Anopheles merus</name>
    <name type="common">Mosquito</name>
    <dbReference type="NCBI Taxonomy" id="30066"/>
    <lineage>
        <taxon>Eukaryota</taxon>
        <taxon>Metazoa</taxon>
        <taxon>Ecdysozoa</taxon>
        <taxon>Arthropoda</taxon>
        <taxon>Hexapoda</taxon>
        <taxon>Insecta</taxon>
        <taxon>Pterygota</taxon>
        <taxon>Neoptera</taxon>
        <taxon>Endopterygota</taxon>
        <taxon>Diptera</taxon>
        <taxon>Nematocera</taxon>
        <taxon>Culicoidea</taxon>
        <taxon>Culicidae</taxon>
        <taxon>Anophelinae</taxon>
        <taxon>Anopheles</taxon>
    </lineage>
</organism>
<keyword evidence="3" id="KW-0813">Transport</keyword>
<dbReference type="PRINTS" id="PR00177">
    <property type="entry name" value="NMDARECEPTOR"/>
</dbReference>
<dbReference type="FunFam" id="1.10.287.70:FF:000080">
    <property type="entry name" value="Glutamate receptor ionotropic, kainate"/>
    <property type="match status" value="1"/>
</dbReference>
<dbReference type="InterPro" id="IPR001320">
    <property type="entry name" value="Iontro_rcpt_C"/>
</dbReference>
<feature type="transmembrane region" description="Helical" evidence="16">
    <location>
        <begin position="559"/>
        <end position="578"/>
    </location>
</feature>
<feature type="domain" description="Ionotropic glutamate receptor L-glutamate and glycine-binding" evidence="18">
    <location>
        <begin position="445"/>
        <end position="504"/>
    </location>
</feature>
<evidence type="ECO:0000256" key="16">
    <source>
        <dbReference type="SAM" id="Phobius"/>
    </source>
</evidence>
<evidence type="ECO:0000259" key="17">
    <source>
        <dbReference type="SMART" id="SM00079"/>
    </source>
</evidence>
<evidence type="ECO:0000256" key="4">
    <source>
        <dbReference type="ARBA" id="ARBA00022475"/>
    </source>
</evidence>
<feature type="transmembrane region" description="Helical" evidence="16">
    <location>
        <begin position="634"/>
        <end position="657"/>
    </location>
</feature>
<dbReference type="Pfam" id="PF00060">
    <property type="entry name" value="Lig_chan"/>
    <property type="match status" value="1"/>
</dbReference>
<dbReference type="FunFam" id="3.40.190.10:FF:000142">
    <property type="entry name" value="Ionotropic receptor 25a"/>
    <property type="match status" value="1"/>
</dbReference>
<dbReference type="Gene3D" id="3.40.50.2300">
    <property type="match status" value="2"/>
</dbReference>
<evidence type="ECO:0000313" key="20">
    <source>
        <dbReference type="Proteomes" id="UP000075903"/>
    </source>
</evidence>